<dbReference type="VEuPathDB" id="FungiDB:HMPREF1544_04591"/>
<protein>
    <submittedName>
        <fullName evidence="1">Uncharacterized protein</fullName>
    </submittedName>
</protein>
<dbReference type="OrthoDB" id="2227559at2759"/>
<organism evidence="1 2">
    <name type="scientific">Mucor circinelloides f. circinelloides (strain 1006PhL)</name>
    <name type="common">Mucormycosis agent</name>
    <name type="synonym">Calyptromyces circinelloides</name>
    <dbReference type="NCBI Taxonomy" id="1220926"/>
    <lineage>
        <taxon>Eukaryota</taxon>
        <taxon>Fungi</taxon>
        <taxon>Fungi incertae sedis</taxon>
        <taxon>Mucoromycota</taxon>
        <taxon>Mucoromycotina</taxon>
        <taxon>Mucoromycetes</taxon>
        <taxon>Mucorales</taxon>
        <taxon>Mucorineae</taxon>
        <taxon>Mucoraceae</taxon>
        <taxon>Mucor</taxon>
    </lineage>
</organism>
<reference evidence="2" key="1">
    <citation type="submission" date="2013-05" db="EMBL/GenBank/DDBJ databases">
        <title>The Genome sequence of Mucor circinelloides f. circinelloides 1006PhL.</title>
        <authorList>
            <consortium name="The Broad Institute Genomics Platform"/>
            <person name="Cuomo C."/>
            <person name="Earl A."/>
            <person name="Findley K."/>
            <person name="Lee S.C."/>
            <person name="Walker B."/>
            <person name="Young S."/>
            <person name="Zeng Q."/>
            <person name="Gargeya S."/>
            <person name="Fitzgerald M."/>
            <person name="Haas B."/>
            <person name="Abouelleil A."/>
            <person name="Allen A.W."/>
            <person name="Alvarado L."/>
            <person name="Arachchi H.M."/>
            <person name="Berlin A.M."/>
            <person name="Chapman S.B."/>
            <person name="Gainer-Dewar J."/>
            <person name="Goldberg J."/>
            <person name="Griggs A."/>
            <person name="Gujja S."/>
            <person name="Hansen M."/>
            <person name="Howarth C."/>
            <person name="Imamovic A."/>
            <person name="Ireland A."/>
            <person name="Larimer J."/>
            <person name="McCowan C."/>
            <person name="Murphy C."/>
            <person name="Pearson M."/>
            <person name="Poon T.W."/>
            <person name="Priest M."/>
            <person name="Roberts A."/>
            <person name="Saif S."/>
            <person name="Shea T."/>
            <person name="Sisk P."/>
            <person name="Sykes S."/>
            <person name="Wortman J."/>
            <person name="Nusbaum C."/>
            <person name="Birren B."/>
        </authorList>
    </citation>
    <scope>NUCLEOTIDE SEQUENCE [LARGE SCALE GENOMIC DNA]</scope>
    <source>
        <strain evidence="2">1006PhL</strain>
    </source>
</reference>
<accession>S2K0C2</accession>
<dbReference type="InParanoid" id="S2K0C2"/>
<name>S2K0C2_MUCC1</name>
<dbReference type="OMA" id="WCPYCGH"/>
<feature type="non-terminal residue" evidence="1">
    <location>
        <position position="64"/>
    </location>
</feature>
<dbReference type="Proteomes" id="UP000014254">
    <property type="component" value="Unassembled WGS sequence"/>
</dbReference>
<evidence type="ECO:0000313" key="1">
    <source>
        <dbReference type="EMBL" id="EPB88598.1"/>
    </source>
</evidence>
<proteinExistence type="predicted"/>
<sequence>MYYHTSANVDIETTSIRKRQNFYGYLNFLQHTGVVSMTTSSSNYCLTHKVYYSTTWCPYCGHNL</sequence>
<keyword evidence="2" id="KW-1185">Reference proteome</keyword>
<dbReference type="EMBL" id="KE123948">
    <property type="protein sequence ID" value="EPB88598.1"/>
    <property type="molecule type" value="Genomic_DNA"/>
</dbReference>
<gene>
    <name evidence="1" type="ORF">HMPREF1544_04591</name>
</gene>
<evidence type="ECO:0000313" key="2">
    <source>
        <dbReference type="Proteomes" id="UP000014254"/>
    </source>
</evidence>
<dbReference type="AlphaFoldDB" id="S2K0C2"/>